<evidence type="ECO:0000313" key="9">
    <source>
        <dbReference type="Proteomes" id="UP000549911"/>
    </source>
</evidence>
<comment type="caution">
    <text evidence="8">The sequence shown here is derived from an EMBL/GenBank/DDBJ whole genome shotgun (WGS) entry which is preliminary data.</text>
</comment>
<keyword evidence="9" id="KW-1185">Reference proteome</keyword>
<keyword evidence="2" id="KW-0229">DNA integration</keyword>
<dbReference type="PANTHER" id="PTHR30349:SF64">
    <property type="entry name" value="PROPHAGE INTEGRASE INTD-RELATED"/>
    <property type="match status" value="1"/>
</dbReference>
<reference evidence="8 9" key="2">
    <citation type="submission" date="2020-08" db="EMBL/GenBank/DDBJ databases">
        <title>The Agave Microbiome: Exploring the role of microbial communities in plant adaptations to desert environments.</title>
        <authorList>
            <person name="Partida-Martinez L.P."/>
        </authorList>
    </citation>
    <scope>NUCLEOTIDE SEQUENCE [LARGE SCALE GENOMIC DNA]</scope>
    <source>
        <strain evidence="8 9">AT2.17</strain>
    </source>
</reference>
<protein>
    <submittedName>
        <fullName evidence="8">Integrase</fullName>
    </submittedName>
</protein>
<dbReference type="InterPro" id="IPR004107">
    <property type="entry name" value="Integrase_SAM-like_N"/>
</dbReference>
<dbReference type="PROSITE" id="PS51898">
    <property type="entry name" value="TYR_RECOMBINASE"/>
    <property type="match status" value="1"/>
</dbReference>
<dbReference type="GO" id="GO:0006310">
    <property type="term" value="P:DNA recombination"/>
    <property type="evidence" value="ECO:0007669"/>
    <property type="project" value="UniProtKB-KW"/>
</dbReference>
<dbReference type="InterPro" id="IPR050090">
    <property type="entry name" value="Tyrosine_recombinase_XerCD"/>
</dbReference>
<reference evidence="8 9" key="1">
    <citation type="submission" date="2020-07" db="EMBL/GenBank/DDBJ databases">
        <authorList>
            <person name="Partida-Martinez L."/>
            <person name="Huntemann M."/>
            <person name="Clum A."/>
            <person name="Wang J."/>
            <person name="Palaniappan K."/>
            <person name="Ritter S."/>
            <person name="Chen I.-M."/>
            <person name="Stamatis D."/>
            <person name="Reddy T."/>
            <person name="O'Malley R."/>
            <person name="Daum C."/>
            <person name="Shapiro N."/>
            <person name="Ivanova N."/>
            <person name="Kyrpides N."/>
            <person name="Woyke T."/>
        </authorList>
    </citation>
    <scope>NUCLEOTIDE SEQUENCE [LARGE SCALE GENOMIC DNA]</scope>
    <source>
        <strain evidence="8 9">AT2.17</strain>
    </source>
</reference>
<dbReference type="AlphaFoldDB" id="A0A7Y9H645"/>
<feature type="domain" description="Tyr recombinase" evidence="6">
    <location>
        <begin position="197"/>
        <end position="405"/>
    </location>
</feature>
<dbReference type="Gene3D" id="1.10.150.130">
    <property type="match status" value="1"/>
</dbReference>
<sequence length="415" mass="46984">MAQTRIASGGISATTRRLFARGCRSIWRWIVAWVERRERTSTNGKRTVTYRVRWRETDGRARAKTFRRKVEADRFAAMVSADIVRGHYIDPDAGKVRFDDYAEQWLAAQTFEEGTVEMVKLRFRLHVMPHLGSRNLADIQPSTIQGWLRTLTGLSGNYQKVMYANVSSVFTAAVDDGLIPKNPCKAPSVRRPKSDPSKLKPWTHEQAMAVRDHLPDQFKLVVDLGIGLGLRQGEIFGLSLDDIDLNTGEIEIKRQVNLLGSNRQLFGLPKGRKIRTVPLPDRVLELINDHVTRYPPRSVTLPWDKSDGPERSFDLILYSRESRALNRNYFNPKIWRPALRAAGLEAKRENGCHALRHFYASTLLDAGESILALSEYLGHADPGFTLRTYTHLMPSSTERTKAAIDAMLSVPSAPH</sequence>
<feature type="domain" description="Core-binding (CB)" evidence="7">
    <location>
        <begin position="96"/>
        <end position="174"/>
    </location>
</feature>
<dbReference type="SUPFAM" id="SSF56349">
    <property type="entry name" value="DNA breaking-rejoining enzymes"/>
    <property type="match status" value="1"/>
</dbReference>
<dbReference type="InterPro" id="IPR010998">
    <property type="entry name" value="Integrase_recombinase_N"/>
</dbReference>
<dbReference type="InterPro" id="IPR013762">
    <property type="entry name" value="Integrase-like_cat_sf"/>
</dbReference>
<dbReference type="Gene3D" id="1.10.443.10">
    <property type="entry name" value="Intergrase catalytic core"/>
    <property type="match status" value="1"/>
</dbReference>
<dbReference type="EMBL" id="JACCBW010000005">
    <property type="protein sequence ID" value="NYE38616.1"/>
    <property type="molecule type" value="Genomic_DNA"/>
</dbReference>
<dbReference type="PROSITE" id="PS51900">
    <property type="entry name" value="CB"/>
    <property type="match status" value="1"/>
</dbReference>
<evidence type="ECO:0000256" key="2">
    <source>
        <dbReference type="ARBA" id="ARBA00022908"/>
    </source>
</evidence>
<dbReference type="PANTHER" id="PTHR30349">
    <property type="entry name" value="PHAGE INTEGRASE-RELATED"/>
    <property type="match status" value="1"/>
</dbReference>
<dbReference type="GO" id="GO:0003677">
    <property type="term" value="F:DNA binding"/>
    <property type="evidence" value="ECO:0007669"/>
    <property type="project" value="UniProtKB-UniRule"/>
</dbReference>
<gene>
    <name evidence="8" type="ORF">F4692_003766</name>
</gene>
<keyword evidence="3 5" id="KW-0238">DNA-binding</keyword>
<dbReference type="InterPro" id="IPR044068">
    <property type="entry name" value="CB"/>
</dbReference>
<proteinExistence type="inferred from homology"/>
<evidence type="ECO:0000256" key="3">
    <source>
        <dbReference type="ARBA" id="ARBA00023125"/>
    </source>
</evidence>
<evidence type="ECO:0000256" key="1">
    <source>
        <dbReference type="ARBA" id="ARBA00008857"/>
    </source>
</evidence>
<name>A0A7Y9H645_9ACTN</name>
<dbReference type="Pfam" id="PF14659">
    <property type="entry name" value="Phage_int_SAM_3"/>
    <property type="match status" value="1"/>
</dbReference>
<organism evidence="8 9">
    <name type="scientific">Nocardioides cavernae</name>
    <dbReference type="NCBI Taxonomy" id="1921566"/>
    <lineage>
        <taxon>Bacteria</taxon>
        <taxon>Bacillati</taxon>
        <taxon>Actinomycetota</taxon>
        <taxon>Actinomycetes</taxon>
        <taxon>Propionibacteriales</taxon>
        <taxon>Nocardioidaceae</taxon>
        <taxon>Nocardioides</taxon>
    </lineage>
</organism>
<keyword evidence="4" id="KW-0233">DNA recombination</keyword>
<evidence type="ECO:0000259" key="6">
    <source>
        <dbReference type="PROSITE" id="PS51898"/>
    </source>
</evidence>
<dbReference type="Proteomes" id="UP000549911">
    <property type="component" value="Unassembled WGS sequence"/>
</dbReference>
<evidence type="ECO:0000256" key="4">
    <source>
        <dbReference type="ARBA" id="ARBA00023172"/>
    </source>
</evidence>
<dbReference type="Pfam" id="PF00589">
    <property type="entry name" value="Phage_integrase"/>
    <property type="match status" value="1"/>
</dbReference>
<dbReference type="InterPro" id="IPR002104">
    <property type="entry name" value="Integrase_catalytic"/>
</dbReference>
<accession>A0A7Y9H645</accession>
<evidence type="ECO:0000313" key="8">
    <source>
        <dbReference type="EMBL" id="NYE38616.1"/>
    </source>
</evidence>
<dbReference type="InterPro" id="IPR011010">
    <property type="entry name" value="DNA_brk_join_enz"/>
</dbReference>
<evidence type="ECO:0000259" key="7">
    <source>
        <dbReference type="PROSITE" id="PS51900"/>
    </source>
</evidence>
<dbReference type="GO" id="GO:0015074">
    <property type="term" value="P:DNA integration"/>
    <property type="evidence" value="ECO:0007669"/>
    <property type="project" value="UniProtKB-KW"/>
</dbReference>
<evidence type="ECO:0000256" key="5">
    <source>
        <dbReference type="PROSITE-ProRule" id="PRU01248"/>
    </source>
</evidence>
<dbReference type="CDD" id="cd01189">
    <property type="entry name" value="INT_ICEBs1_C_like"/>
    <property type="match status" value="1"/>
</dbReference>
<comment type="similarity">
    <text evidence="1">Belongs to the 'phage' integrase family.</text>
</comment>